<evidence type="ECO:0000313" key="6">
    <source>
        <dbReference type="Proteomes" id="UP000245921"/>
    </source>
</evidence>
<dbReference type="GO" id="GO:0003700">
    <property type="term" value="F:DNA-binding transcription factor activity"/>
    <property type="evidence" value="ECO:0007669"/>
    <property type="project" value="InterPro"/>
</dbReference>
<feature type="domain" description="HTH marR-type" evidence="4">
    <location>
        <begin position="25"/>
        <end position="124"/>
    </location>
</feature>
<dbReference type="SMART" id="SM00347">
    <property type="entry name" value="HTH_MARR"/>
    <property type="match status" value="1"/>
</dbReference>
<dbReference type="InterPro" id="IPR036388">
    <property type="entry name" value="WH-like_DNA-bd_sf"/>
</dbReference>
<dbReference type="RefSeq" id="WP_109603488.1">
    <property type="nucleotide sequence ID" value="NZ_QGGI01000001.1"/>
</dbReference>
<proteinExistence type="predicted"/>
<dbReference type="InterPro" id="IPR000835">
    <property type="entry name" value="HTH_MarR-typ"/>
</dbReference>
<dbReference type="PANTHER" id="PTHR42756:SF1">
    <property type="entry name" value="TRANSCRIPTIONAL REPRESSOR OF EMRAB OPERON"/>
    <property type="match status" value="1"/>
</dbReference>
<keyword evidence="2 5" id="KW-0238">DNA-binding</keyword>
<evidence type="ECO:0000259" key="4">
    <source>
        <dbReference type="SMART" id="SM00347"/>
    </source>
</evidence>
<keyword evidence="6" id="KW-1185">Reference proteome</keyword>
<accession>A0AA45C8W6</accession>
<dbReference type="Proteomes" id="UP000245921">
    <property type="component" value="Unassembled WGS sequence"/>
</dbReference>
<dbReference type="EMBL" id="QGGI01000001">
    <property type="protein sequence ID" value="PWJ96492.1"/>
    <property type="molecule type" value="Genomic_DNA"/>
</dbReference>
<keyword evidence="1" id="KW-0805">Transcription regulation</keyword>
<dbReference type="PANTHER" id="PTHR42756">
    <property type="entry name" value="TRANSCRIPTIONAL REGULATOR, MARR"/>
    <property type="match status" value="1"/>
</dbReference>
<protein>
    <submittedName>
        <fullName evidence="5">DNA-binding MarR family transcriptional regulator</fullName>
    </submittedName>
</protein>
<keyword evidence="3" id="KW-0804">Transcription</keyword>
<organism evidence="5 6">
    <name type="scientific">Oceanotoga teriensis</name>
    <dbReference type="NCBI Taxonomy" id="515440"/>
    <lineage>
        <taxon>Bacteria</taxon>
        <taxon>Thermotogati</taxon>
        <taxon>Thermotogota</taxon>
        <taxon>Thermotogae</taxon>
        <taxon>Petrotogales</taxon>
        <taxon>Petrotogaceae</taxon>
        <taxon>Oceanotoga</taxon>
    </lineage>
</organism>
<evidence type="ECO:0000256" key="1">
    <source>
        <dbReference type="ARBA" id="ARBA00023015"/>
    </source>
</evidence>
<evidence type="ECO:0000256" key="3">
    <source>
        <dbReference type="ARBA" id="ARBA00023163"/>
    </source>
</evidence>
<evidence type="ECO:0000256" key="2">
    <source>
        <dbReference type="ARBA" id="ARBA00023125"/>
    </source>
</evidence>
<gene>
    <name evidence="5" type="ORF">C7380_10164</name>
</gene>
<sequence>MNKKNFDKIHKINYLSSEMDALYHKSSLKLGITDSVSIVLYTIYDMGETCQLSDIYKKSGISKQTVNSAIRNLENDDILYLKKYKGRSKKIILTEKGKEHINNTVVKLYEAELKSFESWSSKEIDTYIFLMEKYVKCFREQINFL</sequence>
<evidence type="ECO:0000313" key="5">
    <source>
        <dbReference type="EMBL" id="PWJ96492.1"/>
    </source>
</evidence>
<dbReference type="Gene3D" id="1.10.10.10">
    <property type="entry name" value="Winged helix-like DNA-binding domain superfamily/Winged helix DNA-binding domain"/>
    <property type="match status" value="1"/>
</dbReference>
<comment type="caution">
    <text evidence="5">The sequence shown here is derived from an EMBL/GenBank/DDBJ whole genome shotgun (WGS) entry which is preliminary data.</text>
</comment>
<dbReference type="InterPro" id="IPR036390">
    <property type="entry name" value="WH_DNA-bd_sf"/>
</dbReference>
<name>A0AA45C8W6_9BACT</name>
<dbReference type="AlphaFoldDB" id="A0AA45C8W6"/>
<dbReference type="GO" id="GO:0003677">
    <property type="term" value="F:DNA binding"/>
    <property type="evidence" value="ECO:0007669"/>
    <property type="project" value="UniProtKB-KW"/>
</dbReference>
<dbReference type="SUPFAM" id="SSF46785">
    <property type="entry name" value="Winged helix' DNA-binding domain"/>
    <property type="match status" value="1"/>
</dbReference>
<dbReference type="Pfam" id="PF12802">
    <property type="entry name" value="MarR_2"/>
    <property type="match status" value="1"/>
</dbReference>
<reference evidence="5 6" key="1">
    <citation type="submission" date="2018-05" db="EMBL/GenBank/DDBJ databases">
        <title>Genomic Encyclopedia of Type Strains, Phase IV (KMG-IV): sequencing the most valuable type-strain genomes for metagenomic binning, comparative biology and taxonomic classification.</title>
        <authorList>
            <person name="Goeker M."/>
        </authorList>
    </citation>
    <scope>NUCLEOTIDE SEQUENCE [LARGE SCALE GENOMIC DNA]</scope>
    <source>
        <strain evidence="5 6">DSM 24906</strain>
    </source>
</reference>